<evidence type="ECO:0000313" key="2">
    <source>
        <dbReference type="EMBL" id="MFC5423773.1"/>
    </source>
</evidence>
<dbReference type="InterPro" id="IPR032710">
    <property type="entry name" value="NTF2-like_dom_sf"/>
</dbReference>
<dbReference type="Proteomes" id="UP001596053">
    <property type="component" value="Unassembled WGS sequence"/>
</dbReference>
<accession>A0ABW0J1H2</accession>
<feature type="domain" description="DUF4440" evidence="1">
    <location>
        <begin position="3"/>
        <end position="110"/>
    </location>
</feature>
<dbReference type="SUPFAM" id="SSF54427">
    <property type="entry name" value="NTF2-like"/>
    <property type="match status" value="1"/>
</dbReference>
<dbReference type="EMBL" id="JBHSLW010000110">
    <property type="protein sequence ID" value="MFC5423773.1"/>
    <property type="molecule type" value="Genomic_DNA"/>
</dbReference>
<evidence type="ECO:0000313" key="3">
    <source>
        <dbReference type="Proteomes" id="UP001596053"/>
    </source>
</evidence>
<comment type="caution">
    <text evidence="2">The sequence shown here is derived from an EMBL/GenBank/DDBJ whole genome shotgun (WGS) entry which is preliminary data.</text>
</comment>
<protein>
    <submittedName>
        <fullName evidence="2">YybH family protein</fullName>
    </submittedName>
</protein>
<gene>
    <name evidence="2" type="ORF">ACFPOB_30045</name>
</gene>
<organism evidence="2 3">
    <name type="scientific">Bosea eneae</name>
    <dbReference type="NCBI Taxonomy" id="151454"/>
    <lineage>
        <taxon>Bacteria</taxon>
        <taxon>Pseudomonadati</taxon>
        <taxon>Pseudomonadota</taxon>
        <taxon>Alphaproteobacteria</taxon>
        <taxon>Hyphomicrobiales</taxon>
        <taxon>Boseaceae</taxon>
        <taxon>Bosea</taxon>
    </lineage>
</organism>
<reference evidence="3" key="1">
    <citation type="journal article" date="2019" name="Int. J. Syst. Evol. Microbiol.">
        <title>The Global Catalogue of Microorganisms (GCM) 10K type strain sequencing project: providing services to taxonomists for standard genome sequencing and annotation.</title>
        <authorList>
            <consortium name="The Broad Institute Genomics Platform"/>
            <consortium name="The Broad Institute Genome Sequencing Center for Infectious Disease"/>
            <person name="Wu L."/>
            <person name="Ma J."/>
        </authorList>
    </citation>
    <scope>NUCLEOTIDE SEQUENCE [LARGE SCALE GENOMIC DNA]</scope>
    <source>
        <strain evidence="3">NCAIM B.01391</strain>
    </source>
</reference>
<dbReference type="RefSeq" id="WP_377801830.1">
    <property type="nucleotide sequence ID" value="NZ_JBHSLW010000110.1"/>
</dbReference>
<proteinExistence type="predicted"/>
<name>A0ABW0J1H2_9HYPH</name>
<dbReference type="InterPro" id="IPR027843">
    <property type="entry name" value="DUF4440"/>
</dbReference>
<sequence>MAVKAVLSAYKSAVENLDASGAVQLFAEDSTVFENGTSEGTFSHYLGHHLGPELREVRAFRYSDHSVIVKVEGAMAVASETYRFRIEPKHGEPIERQGVATSALRKEGGRGRFCSIITPHAGRVDPDPGVLVQYNLLGASL</sequence>
<evidence type="ECO:0000259" key="1">
    <source>
        <dbReference type="Pfam" id="PF14534"/>
    </source>
</evidence>
<keyword evidence="3" id="KW-1185">Reference proteome</keyword>
<dbReference type="Pfam" id="PF14534">
    <property type="entry name" value="DUF4440"/>
    <property type="match status" value="1"/>
</dbReference>
<dbReference type="Gene3D" id="3.10.450.50">
    <property type="match status" value="1"/>
</dbReference>